<evidence type="ECO:0000313" key="1">
    <source>
        <dbReference type="Proteomes" id="UP000694904"/>
    </source>
</evidence>
<reference evidence="1" key="2">
    <citation type="journal article" date="2016" name="G3 (Bethesda)">
        <title>Genome Evolution in Three Species of Cactophilic Drosophila.</title>
        <authorList>
            <person name="Sanchez-Flores A."/>
            <person name="Penazola F."/>
            <person name="Carpinteyro-Ponce J."/>
            <person name="Nazario-Yepiz N."/>
            <person name="Abreu-Goodger C."/>
            <person name="Machado C.A."/>
            <person name="Markow T.A."/>
        </authorList>
    </citation>
    <scope>NUCLEOTIDE SEQUENCE [LARGE SCALE GENOMIC DNA]</scope>
</reference>
<name>A0ABM1PYQ3_DROAR</name>
<dbReference type="InterPro" id="IPR018783">
    <property type="entry name" value="TF_ENY2"/>
</dbReference>
<reference evidence="1" key="1">
    <citation type="journal article" date="1997" name="Nucleic Acids Res.">
        <title>tRNAscan-SE: a program for improved detection of transfer RNA genes in genomic sequence.</title>
        <authorList>
            <person name="Lowe T.M."/>
            <person name="Eddy S.R."/>
        </authorList>
    </citation>
    <scope>NUCLEOTIDE SEQUENCE [LARGE SCALE GENOMIC DNA]</scope>
</reference>
<accession>A0ABM1PYQ3</accession>
<protein>
    <submittedName>
        <fullName evidence="2">Enhancer of yellow 2b transcription factor-like</fullName>
    </submittedName>
</protein>
<dbReference type="PANTHER" id="PTHR12514">
    <property type="entry name" value="ENHANCER OF YELLOW 2 TRANSCRIPTION FACTOR"/>
    <property type="match status" value="1"/>
</dbReference>
<dbReference type="InterPro" id="IPR038212">
    <property type="entry name" value="TF_EnY2_sf"/>
</dbReference>
<keyword evidence="1" id="KW-1185">Reference proteome</keyword>
<dbReference type="GeneID" id="108620002"/>
<reference evidence="2" key="3">
    <citation type="submission" date="2025-08" db="UniProtKB">
        <authorList>
            <consortium name="RefSeq"/>
        </authorList>
    </citation>
    <scope>IDENTIFICATION</scope>
    <source>
        <tissue evidence="2">Whole organism</tissue>
    </source>
</reference>
<dbReference type="Gene3D" id="1.10.246.140">
    <property type="match status" value="1"/>
</dbReference>
<dbReference type="Proteomes" id="UP000694904">
    <property type="component" value="Chromosome X"/>
</dbReference>
<dbReference type="RefSeq" id="XP_017872339.1">
    <property type="nucleotide sequence ID" value="XM_018016850.1"/>
</dbReference>
<gene>
    <name evidence="2" type="primary">LOC108620002</name>
</gene>
<sequence>MDDSSELSAYTDSEMERPYLTREVTKVLRVELQRRLQECGWRKKIRNLIRALLDDRGVNKVSYEDIAAEIVPKARMLVPSRVLRDMHEVMRSLMEPKPK</sequence>
<proteinExistence type="predicted"/>
<organism evidence="1 2">
    <name type="scientific">Drosophila arizonae</name>
    <name type="common">Fruit fly</name>
    <dbReference type="NCBI Taxonomy" id="7263"/>
    <lineage>
        <taxon>Eukaryota</taxon>
        <taxon>Metazoa</taxon>
        <taxon>Ecdysozoa</taxon>
        <taxon>Arthropoda</taxon>
        <taxon>Hexapoda</taxon>
        <taxon>Insecta</taxon>
        <taxon>Pterygota</taxon>
        <taxon>Neoptera</taxon>
        <taxon>Endopterygota</taxon>
        <taxon>Diptera</taxon>
        <taxon>Brachycera</taxon>
        <taxon>Muscomorpha</taxon>
        <taxon>Ephydroidea</taxon>
        <taxon>Drosophilidae</taxon>
        <taxon>Drosophila</taxon>
    </lineage>
</organism>
<dbReference type="Pfam" id="PF10163">
    <property type="entry name" value="EnY2"/>
    <property type="match status" value="1"/>
</dbReference>
<evidence type="ECO:0000313" key="2">
    <source>
        <dbReference type="RefSeq" id="XP_017872339.1"/>
    </source>
</evidence>